<organism evidence="2 3">
    <name type="scientific">Tetrapyrgos nigripes</name>
    <dbReference type="NCBI Taxonomy" id="182062"/>
    <lineage>
        <taxon>Eukaryota</taxon>
        <taxon>Fungi</taxon>
        <taxon>Dikarya</taxon>
        <taxon>Basidiomycota</taxon>
        <taxon>Agaricomycotina</taxon>
        <taxon>Agaricomycetes</taxon>
        <taxon>Agaricomycetidae</taxon>
        <taxon>Agaricales</taxon>
        <taxon>Marasmiineae</taxon>
        <taxon>Marasmiaceae</taxon>
        <taxon>Tetrapyrgos</taxon>
    </lineage>
</organism>
<accession>A0A8H5H2J3</accession>
<feature type="compositionally biased region" description="Polar residues" evidence="1">
    <location>
        <begin position="175"/>
        <end position="193"/>
    </location>
</feature>
<protein>
    <submittedName>
        <fullName evidence="2">Uncharacterized protein</fullName>
    </submittedName>
</protein>
<evidence type="ECO:0000313" key="2">
    <source>
        <dbReference type="EMBL" id="KAF5375240.1"/>
    </source>
</evidence>
<gene>
    <name evidence="2" type="ORF">D9758_000189</name>
</gene>
<dbReference type="OrthoDB" id="3201807at2759"/>
<evidence type="ECO:0000313" key="3">
    <source>
        <dbReference type="Proteomes" id="UP000559256"/>
    </source>
</evidence>
<sequence length="261" mass="28756">MIGAEGVDWGSLNDNRAQNYDVQRSLLQLIFSARYSPADISRLLQQERDAGTISHKDALLTTAIISFNQSLNTYVPVTTATFAGLAYFATRGRPISLPARCLGIAAAASFGPVLPSAVGAFKHRSYVQQLDNPPSVVQALKNIRENARLPVSREPDFSIDVPFESSPKNADSIPSEVSRQPQPTAKANTMETQKQSHRWDEIRSVNSNKAPASSWDALRQKHERNQIPPTAGSPPQTDADQDRVQAQAEFDAMVDRERNMK</sequence>
<evidence type="ECO:0000256" key="1">
    <source>
        <dbReference type="SAM" id="MobiDB-lite"/>
    </source>
</evidence>
<name>A0A8H5H2J3_9AGAR</name>
<dbReference type="Proteomes" id="UP000559256">
    <property type="component" value="Unassembled WGS sequence"/>
</dbReference>
<dbReference type="EMBL" id="JAACJM010000001">
    <property type="protein sequence ID" value="KAF5375240.1"/>
    <property type="molecule type" value="Genomic_DNA"/>
</dbReference>
<keyword evidence="3" id="KW-1185">Reference proteome</keyword>
<dbReference type="AlphaFoldDB" id="A0A8H5H2J3"/>
<comment type="caution">
    <text evidence="2">The sequence shown here is derived from an EMBL/GenBank/DDBJ whole genome shotgun (WGS) entry which is preliminary data.</text>
</comment>
<proteinExistence type="predicted"/>
<feature type="region of interest" description="Disordered" evidence="1">
    <location>
        <begin position="157"/>
        <end position="261"/>
    </location>
</feature>
<reference evidence="2 3" key="1">
    <citation type="journal article" date="2020" name="ISME J.">
        <title>Uncovering the hidden diversity of litter-decomposition mechanisms in mushroom-forming fungi.</title>
        <authorList>
            <person name="Floudas D."/>
            <person name="Bentzer J."/>
            <person name="Ahren D."/>
            <person name="Johansson T."/>
            <person name="Persson P."/>
            <person name="Tunlid A."/>
        </authorList>
    </citation>
    <scope>NUCLEOTIDE SEQUENCE [LARGE SCALE GENOMIC DNA]</scope>
    <source>
        <strain evidence="2 3">CBS 291.85</strain>
    </source>
</reference>